<dbReference type="SUPFAM" id="SSF111126">
    <property type="entry name" value="Ligand-binding domain in the NO signalling and Golgi transport"/>
    <property type="match status" value="1"/>
</dbReference>
<protein>
    <recommendedName>
        <fullName evidence="2">Hydrocarbon-binding protein</fullName>
    </recommendedName>
</protein>
<dbReference type="EMBL" id="UOFV01000077">
    <property type="protein sequence ID" value="VAW96105.1"/>
    <property type="molecule type" value="Genomic_DNA"/>
</dbReference>
<name>A0A3B0ZRC3_9ZZZZ</name>
<reference evidence="1" key="1">
    <citation type="submission" date="2018-06" db="EMBL/GenBank/DDBJ databases">
        <authorList>
            <person name="Zhirakovskaya E."/>
        </authorList>
    </citation>
    <scope>NUCLEOTIDE SEQUENCE</scope>
</reference>
<proteinExistence type="predicted"/>
<accession>A0A3B0ZRC3</accession>
<sequence>MGVLRAELGDFSSVACLKAIITGIEDALGDKATAIALIAAGRARGRQVAKQQQLEGELPLQDLCSKVAAVLGKDGTRLLILHKMEKIDGGYRTYATDTVCSAGEPEQGSERKCAFTLGVLQGVLESVYGGRFRGRHTDSVLRGSEFDIFEYELIIR</sequence>
<evidence type="ECO:0008006" key="2">
    <source>
        <dbReference type="Google" id="ProtNLM"/>
    </source>
</evidence>
<evidence type="ECO:0000313" key="1">
    <source>
        <dbReference type="EMBL" id="VAW96105.1"/>
    </source>
</evidence>
<dbReference type="AlphaFoldDB" id="A0A3B0ZRC3"/>
<gene>
    <name evidence="1" type="ORF">MNBD_GAMMA19-915</name>
</gene>
<dbReference type="InterPro" id="IPR024096">
    <property type="entry name" value="NO_sig/Golgi_transp_ligand-bd"/>
</dbReference>
<organism evidence="1">
    <name type="scientific">hydrothermal vent metagenome</name>
    <dbReference type="NCBI Taxonomy" id="652676"/>
    <lineage>
        <taxon>unclassified sequences</taxon>
        <taxon>metagenomes</taxon>
        <taxon>ecological metagenomes</taxon>
    </lineage>
</organism>